<accession>G8UKU0</accession>
<dbReference type="KEGG" id="tfo:BFO_2530"/>
<proteinExistence type="predicted"/>
<dbReference type="Proteomes" id="UP000005436">
    <property type="component" value="Chromosome"/>
</dbReference>
<gene>
    <name evidence="1" type="ordered locus">BFO_2530</name>
</gene>
<reference evidence="2" key="1">
    <citation type="submission" date="2011-12" db="EMBL/GenBank/DDBJ databases">
        <title>Complete sequence of Tannerella forsythia ATCC 43037.</title>
        <authorList>
            <person name="Dewhirst F."/>
            <person name="Tanner A."/>
            <person name="Izard J."/>
            <person name="Brinkac L."/>
            <person name="Durkin A.S."/>
            <person name="Hostetler J."/>
            <person name="Shetty J."/>
            <person name="Torralba M."/>
            <person name="Gill S."/>
            <person name="Nelson K."/>
        </authorList>
    </citation>
    <scope>NUCLEOTIDE SEQUENCE [LARGE SCALE GENOMIC DNA]</scope>
    <source>
        <strain evidence="2">ATCC 43037 / JCM 10827 / CCUG 33226 / KCTC 5666 / FDC 338</strain>
    </source>
</reference>
<sequence>MSFMQTAKSGQPYAFLRQTVPLVSPLPYPISIFETRGTV</sequence>
<organism evidence="1 2">
    <name type="scientific">Tannerella forsythia (strain ATCC 43037 / JCM 10827 / CCUG 21028 A / KCTC 5666 / FDC 338)</name>
    <name type="common">Bacteroides forsythus</name>
    <dbReference type="NCBI Taxonomy" id="203275"/>
    <lineage>
        <taxon>Bacteria</taxon>
        <taxon>Pseudomonadati</taxon>
        <taxon>Bacteroidota</taxon>
        <taxon>Bacteroidia</taxon>
        <taxon>Bacteroidales</taxon>
        <taxon>Tannerellaceae</taxon>
        <taxon>Tannerella</taxon>
    </lineage>
</organism>
<keyword evidence="2" id="KW-1185">Reference proteome</keyword>
<dbReference type="HOGENOM" id="CLU_3318312_0_0_10"/>
<dbReference type="AlphaFoldDB" id="G8UKU0"/>
<protein>
    <submittedName>
        <fullName evidence="1">Uncharacterized protein</fullName>
    </submittedName>
</protein>
<evidence type="ECO:0000313" key="2">
    <source>
        <dbReference type="Proteomes" id="UP000005436"/>
    </source>
</evidence>
<name>G8UKU0_TANFA</name>
<dbReference type="EMBL" id="CP003191">
    <property type="protein sequence ID" value="AEW21934.1"/>
    <property type="molecule type" value="Genomic_DNA"/>
</dbReference>
<evidence type="ECO:0000313" key="1">
    <source>
        <dbReference type="EMBL" id="AEW21934.1"/>
    </source>
</evidence>